<gene>
    <name evidence="1" type="ORF">WISP_60810</name>
</gene>
<keyword evidence="2" id="KW-1185">Reference proteome</keyword>
<evidence type="ECO:0000313" key="1">
    <source>
        <dbReference type="EMBL" id="KAJ7418114.1"/>
    </source>
</evidence>
<proteinExistence type="predicted"/>
<organism evidence="1 2">
    <name type="scientific">Willisornis vidua</name>
    <name type="common">Xingu scale-backed antbird</name>
    <dbReference type="NCBI Taxonomy" id="1566151"/>
    <lineage>
        <taxon>Eukaryota</taxon>
        <taxon>Metazoa</taxon>
        <taxon>Chordata</taxon>
        <taxon>Craniata</taxon>
        <taxon>Vertebrata</taxon>
        <taxon>Euteleostomi</taxon>
        <taxon>Archelosauria</taxon>
        <taxon>Archosauria</taxon>
        <taxon>Dinosauria</taxon>
        <taxon>Saurischia</taxon>
        <taxon>Theropoda</taxon>
        <taxon>Coelurosauria</taxon>
        <taxon>Aves</taxon>
        <taxon>Neognathae</taxon>
        <taxon>Neoaves</taxon>
        <taxon>Telluraves</taxon>
        <taxon>Australaves</taxon>
        <taxon>Passeriformes</taxon>
        <taxon>Thamnophilidae</taxon>
        <taxon>Willisornis</taxon>
    </lineage>
</organism>
<dbReference type="Proteomes" id="UP001145742">
    <property type="component" value="Unassembled WGS sequence"/>
</dbReference>
<sequence>MQEQAKMKFDIARGLLDCIVTASVQAKRRVKKGKKEGEIKRHKGVMRLVPDHTEVEMFMPQEDHVEISQLACKEIEFGQVTVEGVDAIVQFSVSSGTIDDNTKDTYLYLKKKKAKLSQVNKILFMKQEGKDLSG</sequence>
<accession>A0ABQ9DAK6</accession>
<comment type="caution">
    <text evidence="1">The sequence shown here is derived from an EMBL/GenBank/DDBJ whole genome shotgun (WGS) entry which is preliminary data.</text>
</comment>
<dbReference type="EMBL" id="WHWB01033697">
    <property type="protein sequence ID" value="KAJ7418114.1"/>
    <property type="molecule type" value="Genomic_DNA"/>
</dbReference>
<evidence type="ECO:0000313" key="2">
    <source>
        <dbReference type="Proteomes" id="UP001145742"/>
    </source>
</evidence>
<reference evidence="1" key="1">
    <citation type="submission" date="2019-10" db="EMBL/GenBank/DDBJ databases">
        <authorList>
            <person name="Soares A.E.R."/>
            <person name="Aleixo A."/>
            <person name="Schneider P."/>
            <person name="Miyaki C.Y."/>
            <person name="Schneider M.P."/>
            <person name="Mello C."/>
            <person name="Vasconcelos A.T.R."/>
        </authorList>
    </citation>
    <scope>NUCLEOTIDE SEQUENCE</scope>
    <source>
        <tissue evidence="1">Muscle</tissue>
    </source>
</reference>
<protein>
    <submittedName>
        <fullName evidence="1">Uncharacterized protein</fullName>
    </submittedName>
</protein>
<name>A0ABQ9DAK6_9PASS</name>